<dbReference type="RefSeq" id="WP_010569188.1">
    <property type="nucleotide sequence ID" value="NZ_AHMO02000004.1"/>
</dbReference>
<dbReference type="AlphaFoldDB" id="T0FFX4"/>
<proteinExistence type="inferred from homology"/>
<evidence type="ECO:0000313" key="4">
    <source>
        <dbReference type="Proteomes" id="UP000015454"/>
    </source>
</evidence>
<dbReference type="Proteomes" id="UP000015454">
    <property type="component" value="Unassembled WGS sequence"/>
</dbReference>
<protein>
    <recommendedName>
        <fullName evidence="2">YCII-related domain-containing protein</fullName>
    </recommendedName>
</protein>
<sequence length="112" mass="12265">MPNQKYLCIQRGQSGKMDKPSPAQMEEMYALFTAWKEKFRENIVDMGGRLKGGKTVSSDGVTDGPFPEAKEVIGGYMIVSAESLEEAIDIARQCPGVVRPGSSVEVREINVP</sequence>
<dbReference type="STRING" id="1049789.LEP1GSC050_0699"/>
<evidence type="ECO:0000256" key="1">
    <source>
        <dbReference type="ARBA" id="ARBA00007689"/>
    </source>
</evidence>
<dbReference type="InterPro" id="IPR011008">
    <property type="entry name" value="Dimeric_a/b-barrel"/>
</dbReference>
<reference evidence="3" key="1">
    <citation type="submission" date="2013-05" db="EMBL/GenBank/DDBJ databases">
        <authorList>
            <person name="Harkins D.M."/>
            <person name="Durkin A.S."/>
            <person name="Brinkac L.M."/>
            <person name="Haft D.H."/>
            <person name="Selengut J.D."/>
            <person name="Sanka R."/>
            <person name="DePew J."/>
            <person name="Purushe J."/>
            <person name="Hartskeerl R.A."/>
            <person name="Ahmed A."/>
            <person name="van der Linden H."/>
            <person name="Goris M.G.A."/>
            <person name="Vinetz J.M."/>
            <person name="Sutton G.G."/>
            <person name="Nierman W.C."/>
            <person name="Fouts D.E."/>
        </authorList>
    </citation>
    <scope>NUCLEOTIDE SEQUENCE [LARGE SCALE GENOMIC DNA]</scope>
    <source>
        <strain evidence="3">5399</strain>
    </source>
</reference>
<name>T0FFX4_9LEPT</name>
<keyword evidence="4" id="KW-1185">Reference proteome</keyword>
<organism evidence="3 4">
    <name type="scientific">Leptospira broomii serovar Hurstbridge str. 5399</name>
    <dbReference type="NCBI Taxonomy" id="1049789"/>
    <lineage>
        <taxon>Bacteria</taxon>
        <taxon>Pseudomonadati</taxon>
        <taxon>Spirochaetota</taxon>
        <taxon>Spirochaetia</taxon>
        <taxon>Leptospirales</taxon>
        <taxon>Leptospiraceae</taxon>
        <taxon>Leptospira</taxon>
    </lineage>
</organism>
<comment type="similarity">
    <text evidence="1">Belongs to the YciI family.</text>
</comment>
<evidence type="ECO:0000313" key="3">
    <source>
        <dbReference type="EMBL" id="EQA46826.1"/>
    </source>
</evidence>
<dbReference type="SUPFAM" id="SSF54909">
    <property type="entry name" value="Dimeric alpha+beta barrel"/>
    <property type="match status" value="1"/>
</dbReference>
<dbReference type="OrthoDB" id="9795306at2"/>
<dbReference type="PANTHER" id="PTHR35174:SF3">
    <property type="entry name" value="BLL7171 PROTEIN"/>
    <property type="match status" value="1"/>
</dbReference>
<gene>
    <name evidence="3" type="ORF">LEP1GSC050_0699</name>
</gene>
<dbReference type="InterPro" id="IPR005545">
    <property type="entry name" value="YCII"/>
</dbReference>
<dbReference type="EMBL" id="AHMO02000004">
    <property type="protein sequence ID" value="EQA46826.1"/>
    <property type="molecule type" value="Genomic_DNA"/>
</dbReference>
<evidence type="ECO:0000259" key="2">
    <source>
        <dbReference type="Pfam" id="PF03795"/>
    </source>
</evidence>
<dbReference type="Pfam" id="PF03795">
    <property type="entry name" value="YCII"/>
    <property type="match status" value="1"/>
</dbReference>
<dbReference type="Gene3D" id="3.30.70.1060">
    <property type="entry name" value="Dimeric alpha+beta barrel"/>
    <property type="match status" value="1"/>
</dbReference>
<feature type="domain" description="YCII-related" evidence="2">
    <location>
        <begin position="60"/>
        <end position="108"/>
    </location>
</feature>
<accession>T0FFX4</accession>
<dbReference type="PANTHER" id="PTHR35174">
    <property type="entry name" value="BLL7171 PROTEIN-RELATED"/>
    <property type="match status" value="1"/>
</dbReference>
<comment type="caution">
    <text evidence="3">The sequence shown here is derived from an EMBL/GenBank/DDBJ whole genome shotgun (WGS) entry which is preliminary data.</text>
</comment>